<proteinExistence type="predicted"/>
<keyword evidence="10" id="KW-1185">Reference proteome</keyword>
<dbReference type="PANTHER" id="PTHR48111:SF1">
    <property type="entry name" value="TWO-COMPONENT RESPONSE REGULATOR ORR33"/>
    <property type="match status" value="1"/>
</dbReference>
<reference evidence="9 10" key="1">
    <citation type="submission" date="2022-04" db="EMBL/GenBank/DDBJ databases">
        <title>Positive selection, recombination, and allopatry shape intraspecific diversity of widespread and dominant cyanobacteria.</title>
        <authorList>
            <person name="Wei J."/>
            <person name="Shu W."/>
            <person name="Hu C."/>
        </authorList>
    </citation>
    <scope>NUCLEOTIDE SEQUENCE [LARGE SCALE GENOMIC DNA]</scope>
    <source>
        <strain evidence="9 10">GB2-A4</strain>
    </source>
</reference>
<dbReference type="SUPFAM" id="SSF52172">
    <property type="entry name" value="CheY-like"/>
    <property type="match status" value="1"/>
</dbReference>
<dbReference type="InterPro" id="IPR001789">
    <property type="entry name" value="Sig_transdc_resp-reg_receiver"/>
</dbReference>
<feature type="compositionally biased region" description="Basic and acidic residues" evidence="7">
    <location>
        <begin position="130"/>
        <end position="161"/>
    </location>
</feature>
<dbReference type="Pfam" id="PF00072">
    <property type="entry name" value="Response_reg"/>
    <property type="match status" value="1"/>
</dbReference>
<feature type="domain" description="Response regulatory" evidence="8">
    <location>
        <begin position="3"/>
        <end position="124"/>
    </location>
</feature>
<sequence>MYQIAIVDDNEAWCFILEARLGQHGYAVSTFTDPDAFLREAERFDLALIDFSMPPRRYQINTDGPDVICRLRQRVANPPLVILISSFFTDDILSQTSDLGLEADAYLSKSVESAGLLRQIDRLLAPKRSLAREKSQGRTDSQQRSERSSVMEMGDSLRRCG</sequence>
<feature type="region of interest" description="Disordered" evidence="7">
    <location>
        <begin position="129"/>
        <end position="161"/>
    </location>
</feature>
<evidence type="ECO:0000256" key="3">
    <source>
        <dbReference type="ARBA" id="ARBA00023015"/>
    </source>
</evidence>
<evidence type="ECO:0000313" key="10">
    <source>
        <dbReference type="Proteomes" id="UP001464891"/>
    </source>
</evidence>
<keyword evidence="1 6" id="KW-0597">Phosphoprotein</keyword>
<keyword evidence="4" id="KW-0238">DNA-binding</keyword>
<keyword evidence="3" id="KW-0805">Transcription regulation</keyword>
<evidence type="ECO:0000256" key="7">
    <source>
        <dbReference type="SAM" id="MobiDB-lite"/>
    </source>
</evidence>
<accession>A0ABV0JCF6</accession>
<dbReference type="RefSeq" id="WP_190437606.1">
    <property type="nucleotide sequence ID" value="NZ_JAMPKM010000011.1"/>
</dbReference>
<evidence type="ECO:0000256" key="5">
    <source>
        <dbReference type="ARBA" id="ARBA00023163"/>
    </source>
</evidence>
<evidence type="ECO:0000313" key="9">
    <source>
        <dbReference type="EMBL" id="MEP0818948.1"/>
    </source>
</evidence>
<feature type="modified residue" description="4-aspartylphosphate" evidence="6">
    <location>
        <position position="50"/>
    </location>
</feature>
<dbReference type="EMBL" id="JAMPKM010000011">
    <property type="protein sequence ID" value="MEP0818948.1"/>
    <property type="molecule type" value="Genomic_DNA"/>
</dbReference>
<evidence type="ECO:0000259" key="8">
    <source>
        <dbReference type="PROSITE" id="PS50110"/>
    </source>
</evidence>
<name>A0ABV0JCF6_9CYAN</name>
<dbReference type="Gene3D" id="3.40.50.2300">
    <property type="match status" value="1"/>
</dbReference>
<dbReference type="InterPro" id="IPR011006">
    <property type="entry name" value="CheY-like_superfamily"/>
</dbReference>
<evidence type="ECO:0000256" key="6">
    <source>
        <dbReference type="PROSITE-ProRule" id="PRU00169"/>
    </source>
</evidence>
<dbReference type="InterPro" id="IPR039420">
    <property type="entry name" value="WalR-like"/>
</dbReference>
<evidence type="ECO:0000256" key="2">
    <source>
        <dbReference type="ARBA" id="ARBA00023012"/>
    </source>
</evidence>
<gene>
    <name evidence="9" type="ORF">NC998_17765</name>
</gene>
<dbReference type="CDD" id="cd00156">
    <property type="entry name" value="REC"/>
    <property type="match status" value="1"/>
</dbReference>
<dbReference type="SMART" id="SM00448">
    <property type="entry name" value="REC"/>
    <property type="match status" value="1"/>
</dbReference>
<protein>
    <submittedName>
        <fullName evidence="9">Response regulator</fullName>
    </submittedName>
</protein>
<keyword evidence="2" id="KW-0902">Two-component regulatory system</keyword>
<dbReference type="PANTHER" id="PTHR48111">
    <property type="entry name" value="REGULATOR OF RPOS"/>
    <property type="match status" value="1"/>
</dbReference>
<keyword evidence="5" id="KW-0804">Transcription</keyword>
<evidence type="ECO:0000256" key="4">
    <source>
        <dbReference type="ARBA" id="ARBA00023125"/>
    </source>
</evidence>
<dbReference type="PROSITE" id="PS50110">
    <property type="entry name" value="RESPONSE_REGULATORY"/>
    <property type="match status" value="1"/>
</dbReference>
<organism evidence="9 10">
    <name type="scientific">Trichocoleus desertorum GB2-A4</name>
    <dbReference type="NCBI Taxonomy" id="2933944"/>
    <lineage>
        <taxon>Bacteria</taxon>
        <taxon>Bacillati</taxon>
        <taxon>Cyanobacteriota</taxon>
        <taxon>Cyanophyceae</taxon>
        <taxon>Leptolyngbyales</taxon>
        <taxon>Trichocoleusaceae</taxon>
        <taxon>Trichocoleus</taxon>
    </lineage>
</organism>
<evidence type="ECO:0000256" key="1">
    <source>
        <dbReference type="ARBA" id="ARBA00022553"/>
    </source>
</evidence>
<dbReference type="Proteomes" id="UP001464891">
    <property type="component" value="Unassembled WGS sequence"/>
</dbReference>
<comment type="caution">
    <text evidence="9">The sequence shown here is derived from an EMBL/GenBank/DDBJ whole genome shotgun (WGS) entry which is preliminary data.</text>
</comment>